<dbReference type="RefSeq" id="WP_066919526.1">
    <property type="nucleotide sequence ID" value="NZ_BPQO01000006.1"/>
</dbReference>
<dbReference type="Proteomes" id="UP001055247">
    <property type="component" value="Unassembled WGS sequence"/>
</dbReference>
<evidence type="ECO:0000313" key="3">
    <source>
        <dbReference type="Proteomes" id="UP001055247"/>
    </source>
</evidence>
<gene>
    <name evidence="2" type="ORF">BHAOGJBA_1690</name>
</gene>
<feature type="region of interest" description="Disordered" evidence="1">
    <location>
        <begin position="1"/>
        <end position="26"/>
    </location>
</feature>
<comment type="caution">
    <text evidence="2">The sequence shown here is derived from an EMBL/GenBank/DDBJ whole genome shotgun (WGS) entry which is preliminary data.</text>
</comment>
<protein>
    <submittedName>
        <fullName evidence="2">Uncharacterized protein</fullName>
    </submittedName>
</protein>
<feature type="compositionally biased region" description="Low complexity" evidence="1">
    <location>
        <begin position="15"/>
        <end position="26"/>
    </location>
</feature>
<keyword evidence="3" id="KW-1185">Reference proteome</keyword>
<proteinExistence type="predicted"/>
<organism evidence="2 3">
    <name type="scientific">Methylobacterium hispanicum</name>
    <dbReference type="NCBI Taxonomy" id="270350"/>
    <lineage>
        <taxon>Bacteria</taxon>
        <taxon>Pseudomonadati</taxon>
        <taxon>Pseudomonadota</taxon>
        <taxon>Alphaproteobacteria</taxon>
        <taxon>Hyphomicrobiales</taxon>
        <taxon>Methylobacteriaceae</taxon>
        <taxon>Methylobacterium</taxon>
    </lineage>
</organism>
<evidence type="ECO:0000313" key="2">
    <source>
        <dbReference type="EMBL" id="GJD88177.1"/>
    </source>
</evidence>
<accession>A0AAV4ZIH0</accession>
<reference evidence="2" key="2">
    <citation type="submission" date="2021-08" db="EMBL/GenBank/DDBJ databases">
        <authorList>
            <person name="Tani A."/>
            <person name="Ola A."/>
            <person name="Ogura Y."/>
            <person name="Katsura K."/>
            <person name="Hayashi T."/>
        </authorList>
    </citation>
    <scope>NUCLEOTIDE SEQUENCE</scope>
    <source>
        <strain evidence="2">DSM 16372</strain>
    </source>
</reference>
<dbReference type="EMBL" id="BPQO01000006">
    <property type="protein sequence ID" value="GJD88177.1"/>
    <property type="molecule type" value="Genomic_DNA"/>
</dbReference>
<evidence type="ECO:0000256" key="1">
    <source>
        <dbReference type="SAM" id="MobiDB-lite"/>
    </source>
</evidence>
<dbReference type="AlphaFoldDB" id="A0AAV4ZIH0"/>
<reference evidence="2" key="1">
    <citation type="journal article" date="2016" name="Front. Microbiol.">
        <title>Genome Sequence of the Piezophilic, Mesophilic Sulfate-Reducing Bacterium Desulfovibrio indicus J2T.</title>
        <authorList>
            <person name="Cao J."/>
            <person name="Maignien L."/>
            <person name="Shao Z."/>
            <person name="Alain K."/>
            <person name="Jebbar M."/>
        </authorList>
    </citation>
    <scope>NUCLEOTIDE SEQUENCE</scope>
    <source>
        <strain evidence="2">DSM 16372</strain>
    </source>
</reference>
<name>A0AAV4ZIH0_9HYPH</name>
<sequence>MNRILSRLQSSTAASSGSGFPGLNNGPGLPTALRPYTGPYGAGQIAFISATGTWTVPSGCNRIRVRAWGVGGGNNNNNAGIDGGDVQFGTYFTAGGGKAGTTSGPGAGGVATGGDINRNGAAAAGYNGGSPGNLFLPGSFGGPIGGSGWLDSIDFLGCGPRGSSNGGAGAAGSALLDAGGAGGLPGGGAGGVLPNTGQGSATVYGSGGGAFCLKEISGLSPGTQIVCTVPVAPNKGGPGLIVIEW</sequence>